<feature type="domain" description="DUF6534" evidence="3">
    <location>
        <begin position="168"/>
        <end position="254"/>
    </location>
</feature>
<reference evidence="4 5" key="1">
    <citation type="submission" date="2014-04" db="EMBL/GenBank/DDBJ databases">
        <authorList>
            <consortium name="DOE Joint Genome Institute"/>
            <person name="Kuo A."/>
            <person name="Gay G."/>
            <person name="Dore J."/>
            <person name="Kohler A."/>
            <person name="Nagy L.G."/>
            <person name="Floudas D."/>
            <person name="Copeland A."/>
            <person name="Barry K.W."/>
            <person name="Cichocki N."/>
            <person name="Veneault-Fourrey C."/>
            <person name="LaButti K."/>
            <person name="Lindquist E.A."/>
            <person name="Lipzen A."/>
            <person name="Lundell T."/>
            <person name="Morin E."/>
            <person name="Murat C."/>
            <person name="Sun H."/>
            <person name="Tunlid A."/>
            <person name="Henrissat B."/>
            <person name="Grigoriev I.V."/>
            <person name="Hibbett D.S."/>
            <person name="Martin F."/>
            <person name="Nordberg H.P."/>
            <person name="Cantor M.N."/>
            <person name="Hua S.X."/>
        </authorList>
    </citation>
    <scope>NUCLEOTIDE SEQUENCE [LARGE SCALE GENOMIC DNA]</scope>
    <source>
        <strain evidence="5">h7</strain>
    </source>
</reference>
<keyword evidence="2" id="KW-1133">Transmembrane helix</keyword>
<feature type="transmembrane region" description="Helical" evidence="2">
    <location>
        <begin position="16"/>
        <end position="36"/>
    </location>
</feature>
<dbReference type="Proteomes" id="UP000053424">
    <property type="component" value="Unassembled WGS sequence"/>
</dbReference>
<dbReference type="OrthoDB" id="3231781at2759"/>
<gene>
    <name evidence="4" type="ORF">M413DRAFT_448378</name>
</gene>
<sequence length="348" mass="38891">MAPVTTIDNTFGALEIGSSFAIFLFGIVTLQTYLYFSRFHEDRLVVKALVGTVWCLELGHTIGVSCEIYRTTITLYGRPDLVLTLPGFGVSIILGGWITMLVQNFFNYRVWSVLPNPWRYIGLFSGALASARGVMSTYAGVQSLIIPNLDDYGNRFRGFNYCLLAMGVVIDVTIAVSMMWYLIRQRGKSLSRVSRVIDRLLAYTVRTGLFTSIAAIAVLVLYQTMFHTYIYLAVYTLVAKLYSNSFLSSLNARVSLRETVAQSVSMEAPRAKAMPGKGYTKRNHAAIGPYHGGTISIEMKTTTDYMNDERAYYQVPLTTSTKMYTSEQETPPISPVRNEKEKDTSDTA</sequence>
<dbReference type="Pfam" id="PF20152">
    <property type="entry name" value="DUF6534"/>
    <property type="match status" value="1"/>
</dbReference>
<evidence type="ECO:0000313" key="5">
    <source>
        <dbReference type="Proteomes" id="UP000053424"/>
    </source>
</evidence>
<feature type="transmembrane region" description="Helical" evidence="2">
    <location>
        <begin position="158"/>
        <end position="183"/>
    </location>
</feature>
<feature type="region of interest" description="Disordered" evidence="1">
    <location>
        <begin position="323"/>
        <end position="348"/>
    </location>
</feature>
<dbReference type="EMBL" id="KN831796">
    <property type="protein sequence ID" value="KIM37575.1"/>
    <property type="molecule type" value="Genomic_DNA"/>
</dbReference>
<keyword evidence="2" id="KW-0472">Membrane</keyword>
<feature type="compositionally biased region" description="Basic and acidic residues" evidence="1">
    <location>
        <begin position="337"/>
        <end position="348"/>
    </location>
</feature>
<evidence type="ECO:0000259" key="3">
    <source>
        <dbReference type="Pfam" id="PF20152"/>
    </source>
</evidence>
<reference evidence="5" key="2">
    <citation type="submission" date="2015-01" db="EMBL/GenBank/DDBJ databases">
        <title>Evolutionary Origins and Diversification of the Mycorrhizal Mutualists.</title>
        <authorList>
            <consortium name="DOE Joint Genome Institute"/>
            <consortium name="Mycorrhizal Genomics Consortium"/>
            <person name="Kohler A."/>
            <person name="Kuo A."/>
            <person name="Nagy L.G."/>
            <person name="Floudas D."/>
            <person name="Copeland A."/>
            <person name="Barry K.W."/>
            <person name="Cichocki N."/>
            <person name="Veneault-Fourrey C."/>
            <person name="LaButti K."/>
            <person name="Lindquist E.A."/>
            <person name="Lipzen A."/>
            <person name="Lundell T."/>
            <person name="Morin E."/>
            <person name="Murat C."/>
            <person name="Riley R."/>
            <person name="Ohm R."/>
            <person name="Sun H."/>
            <person name="Tunlid A."/>
            <person name="Henrissat B."/>
            <person name="Grigoriev I.V."/>
            <person name="Hibbett D.S."/>
            <person name="Martin F."/>
        </authorList>
    </citation>
    <scope>NUCLEOTIDE SEQUENCE [LARGE SCALE GENOMIC DNA]</scope>
    <source>
        <strain evidence="5">h7</strain>
    </source>
</reference>
<dbReference type="HOGENOM" id="CLU_046025_0_1_1"/>
<dbReference type="PANTHER" id="PTHR40465">
    <property type="entry name" value="CHROMOSOME 1, WHOLE GENOME SHOTGUN SEQUENCE"/>
    <property type="match status" value="1"/>
</dbReference>
<proteinExistence type="predicted"/>
<keyword evidence="2" id="KW-0812">Transmembrane</keyword>
<evidence type="ECO:0000256" key="2">
    <source>
        <dbReference type="SAM" id="Phobius"/>
    </source>
</evidence>
<name>A0A0C3BLK2_HEBCY</name>
<evidence type="ECO:0000313" key="4">
    <source>
        <dbReference type="EMBL" id="KIM37575.1"/>
    </source>
</evidence>
<dbReference type="STRING" id="686832.A0A0C3BLK2"/>
<keyword evidence="5" id="KW-1185">Reference proteome</keyword>
<feature type="transmembrane region" description="Helical" evidence="2">
    <location>
        <begin position="118"/>
        <end position="138"/>
    </location>
</feature>
<dbReference type="InterPro" id="IPR045339">
    <property type="entry name" value="DUF6534"/>
</dbReference>
<evidence type="ECO:0000256" key="1">
    <source>
        <dbReference type="SAM" id="MobiDB-lite"/>
    </source>
</evidence>
<dbReference type="PANTHER" id="PTHR40465:SF1">
    <property type="entry name" value="DUF6534 DOMAIN-CONTAINING PROTEIN"/>
    <property type="match status" value="1"/>
</dbReference>
<protein>
    <recommendedName>
        <fullName evidence="3">DUF6534 domain-containing protein</fullName>
    </recommendedName>
</protein>
<organism evidence="4 5">
    <name type="scientific">Hebeloma cylindrosporum</name>
    <dbReference type="NCBI Taxonomy" id="76867"/>
    <lineage>
        <taxon>Eukaryota</taxon>
        <taxon>Fungi</taxon>
        <taxon>Dikarya</taxon>
        <taxon>Basidiomycota</taxon>
        <taxon>Agaricomycotina</taxon>
        <taxon>Agaricomycetes</taxon>
        <taxon>Agaricomycetidae</taxon>
        <taxon>Agaricales</taxon>
        <taxon>Agaricineae</taxon>
        <taxon>Hymenogastraceae</taxon>
        <taxon>Hebeloma</taxon>
    </lineage>
</organism>
<accession>A0A0C3BLK2</accession>
<feature type="transmembrane region" description="Helical" evidence="2">
    <location>
        <begin position="82"/>
        <end position="106"/>
    </location>
</feature>
<dbReference type="AlphaFoldDB" id="A0A0C3BLK2"/>